<evidence type="ECO:0000313" key="10">
    <source>
        <dbReference type="Proteomes" id="UP000001593"/>
    </source>
</evidence>
<dbReference type="AlphaFoldDB" id="A7S5B1"/>
<dbReference type="EC" id="2.3.1.225" evidence="7"/>
<dbReference type="PROSITE" id="PS50216">
    <property type="entry name" value="DHHC"/>
    <property type="match status" value="1"/>
</dbReference>
<keyword evidence="2 7" id="KW-0808">Transferase</keyword>
<dbReference type="InterPro" id="IPR039859">
    <property type="entry name" value="PFA4/ZDH16/20/ERF2-like"/>
</dbReference>
<evidence type="ECO:0000313" key="9">
    <source>
        <dbReference type="EMBL" id="EDO41058.1"/>
    </source>
</evidence>
<proteinExistence type="inferred from homology"/>
<sequence length="62" mass="7055">GVQVFCSKCNRIRDNGTHHCSTCGTCVLLMSHHCPFTNNCIGLNNFLYFYLFQVYCTLGLVF</sequence>
<dbReference type="OMA" id="GRDNHKF"/>
<feature type="non-terminal residue" evidence="9">
    <location>
        <position position="1"/>
    </location>
</feature>
<comment type="similarity">
    <text evidence="7">Belongs to the DHHC palmitoyltransferase family.</text>
</comment>
<keyword evidence="5" id="KW-0472">Membrane</keyword>
<evidence type="ECO:0000256" key="5">
    <source>
        <dbReference type="ARBA" id="ARBA00023136"/>
    </source>
</evidence>
<dbReference type="GO" id="GO:0006612">
    <property type="term" value="P:protein targeting to membrane"/>
    <property type="evidence" value="ECO:0000318"/>
    <property type="project" value="GO_Central"/>
</dbReference>
<evidence type="ECO:0000256" key="2">
    <source>
        <dbReference type="ARBA" id="ARBA00022679"/>
    </source>
</evidence>
<protein>
    <recommendedName>
        <fullName evidence="7">Palmitoyltransferase</fullName>
        <ecNumber evidence="7">2.3.1.225</ecNumber>
    </recommendedName>
</protein>
<accession>A7S5B1</accession>
<keyword evidence="4" id="KW-1133">Transmembrane helix</keyword>
<evidence type="ECO:0000259" key="8">
    <source>
        <dbReference type="Pfam" id="PF01529"/>
    </source>
</evidence>
<evidence type="ECO:0000256" key="3">
    <source>
        <dbReference type="ARBA" id="ARBA00022692"/>
    </source>
</evidence>
<reference evidence="9 10" key="1">
    <citation type="journal article" date="2007" name="Science">
        <title>Sea anemone genome reveals ancestral eumetazoan gene repertoire and genomic organization.</title>
        <authorList>
            <person name="Putnam N.H."/>
            <person name="Srivastava M."/>
            <person name="Hellsten U."/>
            <person name="Dirks B."/>
            <person name="Chapman J."/>
            <person name="Salamov A."/>
            <person name="Terry A."/>
            <person name="Shapiro H."/>
            <person name="Lindquist E."/>
            <person name="Kapitonov V.V."/>
            <person name="Jurka J."/>
            <person name="Genikhovich G."/>
            <person name="Grigoriev I.V."/>
            <person name="Lucas S.M."/>
            <person name="Steele R.E."/>
            <person name="Finnerty J.R."/>
            <person name="Technau U."/>
            <person name="Martindale M.Q."/>
            <person name="Rokhsar D.S."/>
        </authorList>
    </citation>
    <scope>NUCLEOTIDE SEQUENCE [LARGE SCALE GENOMIC DNA]</scope>
    <source>
        <strain evidence="10">CH2 X CH6</strain>
    </source>
</reference>
<evidence type="ECO:0000256" key="1">
    <source>
        <dbReference type="ARBA" id="ARBA00004141"/>
    </source>
</evidence>
<evidence type="ECO:0000256" key="7">
    <source>
        <dbReference type="RuleBase" id="RU079119"/>
    </source>
</evidence>
<dbReference type="Pfam" id="PF01529">
    <property type="entry name" value="DHHC"/>
    <property type="match status" value="1"/>
</dbReference>
<organism evidence="9 10">
    <name type="scientific">Nematostella vectensis</name>
    <name type="common">Starlet sea anemone</name>
    <dbReference type="NCBI Taxonomy" id="45351"/>
    <lineage>
        <taxon>Eukaryota</taxon>
        <taxon>Metazoa</taxon>
        <taxon>Cnidaria</taxon>
        <taxon>Anthozoa</taxon>
        <taxon>Hexacorallia</taxon>
        <taxon>Actiniaria</taxon>
        <taxon>Edwardsiidae</taxon>
        <taxon>Nematostella</taxon>
    </lineage>
</organism>
<dbReference type="GO" id="GO:0016020">
    <property type="term" value="C:membrane"/>
    <property type="evidence" value="ECO:0007669"/>
    <property type="project" value="UniProtKB-SubCell"/>
</dbReference>
<dbReference type="PANTHER" id="PTHR12246">
    <property type="entry name" value="PALMITOYLTRANSFERASE ZDHHC16"/>
    <property type="match status" value="1"/>
</dbReference>
<evidence type="ECO:0000256" key="4">
    <source>
        <dbReference type="ARBA" id="ARBA00022989"/>
    </source>
</evidence>
<dbReference type="PhylomeDB" id="A7S5B1"/>
<feature type="domain" description="Palmitoyltransferase DHHC" evidence="8">
    <location>
        <begin position="4"/>
        <end position="61"/>
    </location>
</feature>
<dbReference type="GO" id="GO:0005783">
    <property type="term" value="C:endoplasmic reticulum"/>
    <property type="evidence" value="ECO:0000318"/>
    <property type="project" value="GO_Central"/>
</dbReference>
<keyword evidence="10" id="KW-1185">Reference proteome</keyword>
<gene>
    <name evidence="9" type="ORF">NEMVEDRAFT_v1g105325</name>
</gene>
<comment type="catalytic activity">
    <reaction evidence="7">
        <text>L-cysteinyl-[protein] + hexadecanoyl-CoA = S-hexadecanoyl-L-cysteinyl-[protein] + CoA</text>
        <dbReference type="Rhea" id="RHEA:36683"/>
        <dbReference type="Rhea" id="RHEA-COMP:10131"/>
        <dbReference type="Rhea" id="RHEA-COMP:11032"/>
        <dbReference type="ChEBI" id="CHEBI:29950"/>
        <dbReference type="ChEBI" id="CHEBI:57287"/>
        <dbReference type="ChEBI" id="CHEBI:57379"/>
        <dbReference type="ChEBI" id="CHEBI:74151"/>
        <dbReference type="EC" id="2.3.1.225"/>
    </reaction>
</comment>
<keyword evidence="6 7" id="KW-0012">Acyltransferase</keyword>
<comment type="domain">
    <text evidence="7">The DHHC domain is required for palmitoyltransferase activity.</text>
</comment>
<comment type="subcellular location">
    <subcellularLocation>
        <location evidence="1">Membrane</location>
        <topology evidence="1">Multi-pass membrane protein</topology>
    </subcellularLocation>
</comment>
<dbReference type="eggNOG" id="KOG1313">
    <property type="taxonomic scope" value="Eukaryota"/>
</dbReference>
<dbReference type="InParanoid" id="A7S5B1"/>
<evidence type="ECO:0000256" key="6">
    <source>
        <dbReference type="ARBA" id="ARBA00023315"/>
    </source>
</evidence>
<dbReference type="HOGENOM" id="CLU_205489_0_0_1"/>
<feature type="non-terminal residue" evidence="9">
    <location>
        <position position="62"/>
    </location>
</feature>
<keyword evidence="3" id="KW-0812">Transmembrane</keyword>
<dbReference type="Proteomes" id="UP000001593">
    <property type="component" value="Unassembled WGS sequence"/>
</dbReference>
<dbReference type="EMBL" id="DS469582">
    <property type="protein sequence ID" value="EDO41058.1"/>
    <property type="molecule type" value="Genomic_DNA"/>
</dbReference>
<dbReference type="GO" id="GO:0019706">
    <property type="term" value="F:protein-cysteine S-palmitoyltransferase activity"/>
    <property type="evidence" value="ECO:0000318"/>
    <property type="project" value="GO_Central"/>
</dbReference>
<name>A7S5B1_NEMVE</name>
<dbReference type="GO" id="GO:0005794">
    <property type="term" value="C:Golgi apparatus"/>
    <property type="evidence" value="ECO:0000318"/>
    <property type="project" value="GO_Central"/>
</dbReference>
<dbReference type="InterPro" id="IPR001594">
    <property type="entry name" value="Palmitoyltrfase_DHHC"/>
</dbReference>